<dbReference type="Gene3D" id="3.40.50.300">
    <property type="entry name" value="P-loop containing nucleotide triphosphate hydrolases"/>
    <property type="match status" value="1"/>
</dbReference>
<keyword evidence="2" id="KW-0813">Transport</keyword>
<dbReference type="InterPro" id="IPR050093">
    <property type="entry name" value="ABC_SmlMolc_Importer"/>
</dbReference>
<dbReference type="Gene3D" id="2.40.50.100">
    <property type="match status" value="1"/>
</dbReference>
<dbReference type="GO" id="GO:0016887">
    <property type="term" value="F:ATP hydrolysis activity"/>
    <property type="evidence" value="ECO:0007669"/>
    <property type="project" value="InterPro"/>
</dbReference>
<organism evidence="6 7">
    <name type="scientific">Microbaculum marinisediminis</name>
    <dbReference type="NCBI Taxonomy" id="2931392"/>
    <lineage>
        <taxon>Bacteria</taxon>
        <taxon>Pseudomonadati</taxon>
        <taxon>Pseudomonadota</taxon>
        <taxon>Alphaproteobacteria</taxon>
        <taxon>Hyphomicrobiales</taxon>
        <taxon>Tepidamorphaceae</taxon>
        <taxon>Microbaculum</taxon>
    </lineage>
</organism>
<dbReference type="InterPro" id="IPR013611">
    <property type="entry name" value="Transp-assoc_OB_typ2"/>
</dbReference>
<proteinExistence type="inferred from homology"/>
<dbReference type="SUPFAM" id="SSF50331">
    <property type="entry name" value="MOP-like"/>
    <property type="match status" value="1"/>
</dbReference>
<dbReference type="GO" id="GO:0043190">
    <property type="term" value="C:ATP-binding cassette (ABC) transporter complex"/>
    <property type="evidence" value="ECO:0007669"/>
    <property type="project" value="InterPro"/>
</dbReference>
<dbReference type="Gene3D" id="2.40.50.140">
    <property type="entry name" value="Nucleic acid-binding proteins"/>
    <property type="match status" value="1"/>
</dbReference>
<dbReference type="EMBL" id="JALIDZ010000003">
    <property type="protein sequence ID" value="MCT8971883.1"/>
    <property type="molecule type" value="Genomic_DNA"/>
</dbReference>
<keyword evidence="3" id="KW-0547">Nucleotide-binding</keyword>
<dbReference type="GO" id="GO:0022857">
    <property type="term" value="F:transmembrane transporter activity"/>
    <property type="evidence" value="ECO:0007669"/>
    <property type="project" value="InterPro"/>
</dbReference>
<dbReference type="InterPro" id="IPR027417">
    <property type="entry name" value="P-loop_NTPase"/>
</dbReference>
<dbReference type="InterPro" id="IPR003439">
    <property type="entry name" value="ABC_transporter-like_ATP-bd"/>
</dbReference>
<dbReference type="SUPFAM" id="SSF52540">
    <property type="entry name" value="P-loop containing nucleoside triphosphate hydrolases"/>
    <property type="match status" value="1"/>
</dbReference>
<sequence>MFLSLRGVTKRFGAVVAVDHVDLDLAEGEFVCFLGPSGCGKTTLLRLVAGLEVLDEGEILLEGDDLAGLPARKRNFGVVFQSYSLFPNMTVARNIAYGLECRKWERARIEARVAEMLDVVHLGQHADKLPHELSGGMQQRVALARALAPEPAVLLLDEPLSALDAKVRESLRGEIRELQQRLGITTIMVTHDQDEAMEMADRIVVMNRGRIEQIGTAEDLYWSPETRFVGEFIGRLNILDDPDLRAGLDAGGNDAVLAIRPEHVAIADSGSLEGTVHRVAFLGNTMRLGVETKGQNLEIEVHGRRRRLAVGDRVRFDLPPDRICRLAAAPA</sequence>
<dbReference type="GO" id="GO:0015697">
    <property type="term" value="P:quaternary ammonium group transport"/>
    <property type="evidence" value="ECO:0007669"/>
    <property type="project" value="UniProtKB-ARBA"/>
</dbReference>
<accession>A0AAW5QVZ7</accession>
<keyword evidence="4 6" id="KW-0067">ATP-binding</keyword>
<comment type="caution">
    <text evidence="6">The sequence shown here is derived from an EMBL/GenBank/DDBJ whole genome shotgun (WGS) entry which is preliminary data.</text>
</comment>
<evidence type="ECO:0000313" key="7">
    <source>
        <dbReference type="Proteomes" id="UP001320898"/>
    </source>
</evidence>
<dbReference type="PROSITE" id="PS50893">
    <property type="entry name" value="ABC_TRANSPORTER_2"/>
    <property type="match status" value="1"/>
</dbReference>
<evidence type="ECO:0000313" key="6">
    <source>
        <dbReference type="EMBL" id="MCT8971883.1"/>
    </source>
</evidence>
<feature type="domain" description="ABC transporter" evidence="5">
    <location>
        <begin position="3"/>
        <end position="233"/>
    </location>
</feature>
<dbReference type="PANTHER" id="PTHR42781">
    <property type="entry name" value="SPERMIDINE/PUTRESCINE IMPORT ATP-BINDING PROTEIN POTA"/>
    <property type="match status" value="1"/>
</dbReference>
<reference evidence="6 7" key="1">
    <citation type="submission" date="2022-04" db="EMBL/GenBank/DDBJ databases">
        <authorList>
            <person name="Ye Y.-Q."/>
            <person name="Du Z.-J."/>
        </authorList>
    </citation>
    <scope>NUCLEOTIDE SEQUENCE [LARGE SCALE GENOMIC DNA]</scope>
    <source>
        <strain evidence="6 7">A6E488</strain>
    </source>
</reference>
<evidence type="ECO:0000256" key="4">
    <source>
        <dbReference type="ARBA" id="ARBA00022840"/>
    </source>
</evidence>
<dbReference type="FunFam" id="3.40.50.300:FF:000425">
    <property type="entry name" value="Probable ABC transporter, ATP-binding subunit"/>
    <property type="match status" value="1"/>
</dbReference>
<name>A0AAW5QVZ7_9HYPH</name>
<dbReference type="InterPro" id="IPR012340">
    <property type="entry name" value="NA-bd_OB-fold"/>
</dbReference>
<dbReference type="Proteomes" id="UP001320898">
    <property type="component" value="Unassembled WGS sequence"/>
</dbReference>
<keyword evidence="7" id="KW-1185">Reference proteome</keyword>
<dbReference type="InterPro" id="IPR008995">
    <property type="entry name" value="Mo/tungstate-bd_C_term_dom"/>
</dbReference>
<dbReference type="Pfam" id="PF00005">
    <property type="entry name" value="ABC_tran"/>
    <property type="match status" value="1"/>
</dbReference>
<evidence type="ECO:0000256" key="2">
    <source>
        <dbReference type="ARBA" id="ARBA00022448"/>
    </source>
</evidence>
<dbReference type="PROSITE" id="PS00211">
    <property type="entry name" value="ABC_TRANSPORTER_1"/>
    <property type="match status" value="1"/>
</dbReference>
<protein>
    <submittedName>
        <fullName evidence="6">ABC transporter ATP-binding protein</fullName>
    </submittedName>
</protein>
<evidence type="ECO:0000256" key="1">
    <source>
        <dbReference type="ARBA" id="ARBA00005417"/>
    </source>
</evidence>
<dbReference type="Pfam" id="PF08402">
    <property type="entry name" value="TOBE_2"/>
    <property type="match status" value="1"/>
</dbReference>
<dbReference type="PANTHER" id="PTHR42781:SF4">
    <property type="entry name" value="SPERMIDINE_PUTRESCINE IMPORT ATP-BINDING PROTEIN POTA"/>
    <property type="match status" value="1"/>
</dbReference>
<comment type="similarity">
    <text evidence="1">Belongs to the ABC transporter superfamily.</text>
</comment>
<dbReference type="InterPro" id="IPR017871">
    <property type="entry name" value="ABC_transporter-like_CS"/>
</dbReference>
<dbReference type="InterPro" id="IPR003593">
    <property type="entry name" value="AAA+_ATPase"/>
</dbReference>
<evidence type="ECO:0000259" key="5">
    <source>
        <dbReference type="PROSITE" id="PS50893"/>
    </source>
</evidence>
<dbReference type="AlphaFoldDB" id="A0AAW5QVZ7"/>
<dbReference type="SMART" id="SM00382">
    <property type="entry name" value="AAA"/>
    <property type="match status" value="1"/>
</dbReference>
<gene>
    <name evidence="6" type="ORF">MUB46_08470</name>
</gene>
<dbReference type="GO" id="GO:0005524">
    <property type="term" value="F:ATP binding"/>
    <property type="evidence" value="ECO:0007669"/>
    <property type="project" value="UniProtKB-KW"/>
</dbReference>
<evidence type="ECO:0000256" key="3">
    <source>
        <dbReference type="ARBA" id="ARBA00022741"/>
    </source>
</evidence>